<dbReference type="GO" id="GO:0009306">
    <property type="term" value="P:protein secretion"/>
    <property type="evidence" value="ECO:0007669"/>
    <property type="project" value="InterPro"/>
</dbReference>
<evidence type="ECO:0000313" key="6">
    <source>
        <dbReference type="EMBL" id="RHF51790.1"/>
    </source>
</evidence>
<dbReference type="Pfam" id="PF00263">
    <property type="entry name" value="Secretin"/>
    <property type="match status" value="1"/>
</dbReference>
<evidence type="ECO:0000256" key="3">
    <source>
        <dbReference type="SAM" id="SignalP"/>
    </source>
</evidence>
<dbReference type="RefSeq" id="WP_118175975.1">
    <property type="nucleotide sequence ID" value="NZ_JAQEAO010000002.1"/>
</dbReference>
<comment type="similarity">
    <text evidence="1">Belongs to the bacterial secretin family.</text>
</comment>
<dbReference type="OrthoDB" id="9779724at2"/>
<evidence type="ECO:0000256" key="1">
    <source>
        <dbReference type="RuleBase" id="RU004003"/>
    </source>
</evidence>
<evidence type="ECO:0000259" key="4">
    <source>
        <dbReference type="Pfam" id="PF00263"/>
    </source>
</evidence>
<gene>
    <name evidence="6" type="ORF">DW674_06085</name>
</gene>
<dbReference type="Pfam" id="PF13629">
    <property type="entry name" value="T2SS-T3SS_pil_N"/>
    <property type="match status" value="1"/>
</dbReference>
<dbReference type="InterPro" id="IPR050810">
    <property type="entry name" value="Bact_Secretion_Sys_Channel"/>
</dbReference>
<dbReference type="InterPro" id="IPR004846">
    <property type="entry name" value="T2SS/T3SS_dom"/>
</dbReference>
<dbReference type="EMBL" id="QRHE01000005">
    <property type="protein sequence ID" value="RHF51790.1"/>
    <property type="molecule type" value="Genomic_DNA"/>
</dbReference>
<evidence type="ECO:0000256" key="2">
    <source>
        <dbReference type="SAM" id="MobiDB-lite"/>
    </source>
</evidence>
<proteinExistence type="inferred from homology"/>
<evidence type="ECO:0000313" key="7">
    <source>
        <dbReference type="Proteomes" id="UP000283442"/>
    </source>
</evidence>
<dbReference type="PANTHER" id="PTHR30332:SF17">
    <property type="entry name" value="TYPE IV PILIATION SYSTEM PROTEIN DR_0774-RELATED"/>
    <property type="match status" value="1"/>
</dbReference>
<feature type="compositionally biased region" description="Basic and acidic residues" evidence="2">
    <location>
        <begin position="436"/>
        <end position="453"/>
    </location>
</feature>
<name>A0A414NWZ6_9FIRM</name>
<dbReference type="InterPro" id="IPR032789">
    <property type="entry name" value="T2SS-T3SS_pil_N"/>
</dbReference>
<sequence>MKNAIYGLTATAIAAAAILSPAPAYAQFTPLSIDLNQSYYLNTGRNITRVAIANPKIADVSLLDGTSLNVIGISPGTTTLNVWASNGYRYEYRITVSNQDSGLAKIVQDAIGLPDVRVQMIGGKILLRGSVKNQHEYNIANQIASMYGGADPVNMLEMTNPDQINIEAMFVEINSNDAKNLGITYASKDETNTGSGVELNTPGTFFAGESYDQQRRGGSHWYNSNWLFKNFSQINAQIYSLIENGKARVVSRPNVTTMSGKDAHILIGGQIPYQESTGFGATTTSYKTYGIGLDLEAPTVDQDGNVTTKLDTKVSRLDWANAVTKDGYKMPGIAERSASTTVNIPSGMTMVIGGLLNSDDANTIQKVPLLSNIPILGELFKYHNKSRQKTEIVVLITPRVVSEETPARMSPDMEDAYNDSRREVRDMKQVDVNGDIPEKSNEQLAKEAKDAAKAAKKAAKAQAKTPAIDQSTEPTAELPGDRIKATARDILDRMDK</sequence>
<feature type="domain" description="Type II/III secretion system secretin-like" evidence="4">
    <location>
        <begin position="241"/>
        <end position="401"/>
    </location>
</feature>
<keyword evidence="3" id="KW-0732">Signal</keyword>
<organism evidence="6 7">
    <name type="scientific">Mitsuokella multacida</name>
    <dbReference type="NCBI Taxonomy" id="52226"/>
    <lineage>
        <taxon>Bacteria</taxon>
        <taxon>Bacillati</taxon>
        <taxon>Bacillota</taxon>
        <taxon>Negativicutes</taxon>
        <taxon>Selenomonadales</taxon>
        <taxon>Selenomonadaceae</taxon>
        <taxon>Mitsuokella</taxon>
    </lineage>
</organism>
<evidence type="ECO:0000259" key="5">
    <source>
        <dbReference type="Pfam" id="PF13629"/>
    </source>
</evidence>
<dbReference type="GO" id="GO:0015627">
    <property type="term" value="C:type II protein secretion system complex"/>
    <property type="evidence" value="ECO:0007669"/>
    <property type="project" value="TreeGrafter"/>
</dbReference>
<feature type="chain" id="PRO_5019269057" evidence="3">
    <location>
        <begin position="27"/>
        <end position="496"/>
    </location>
</feature>
<accession>A0A414NWZ6</accession>
<comment type="caution">
    <text evidence="6">The sequence shown here is derived from an EMBL/GenBank/DDBJ whole genome shotgun (WGS) entry which is preliminary data.</text>
</comment>
<dbReference type="Proteomes" id="UP000283442">
    <property type="component" value="Unassembled WGS sequence"/>
</dbReference>
<feature type="region of interest" description="Disordered" evidence="2">
    <location>
        <begin position="432"/>
        <end position="496"/>
    </location>
</feature>
<dbReference type="InterPro" id="IPR001775">
    <property type="entry name" value="GspD/PilQ"/>
</dbReference>
<feature type="domain" description="Pilus formation protein N-terminal" evidence="5">
    <location>
        <begin position="30"/>
        <end position="97"/>
    </location>
</feature>
<protein>
    <submittedName>
        <fullName evidence="6">Type II/III secretion system protein</fullName>
    </submittedName>
</protein>
<reference evidence="6 7" key="1">
    <citation type="submission" date="2018-08" db="EMBL/GenBank/DDBJ databases">
        <title>A genome reference for cultivated species of the human gut microbiota.</title>
        <authorList>
            <person name="Zou Y."/>
            <person name="Xue W."/>
            <person name="Luo G."/>
        </authorList>
    </citation>
    <scope>NUCLEOTIDE SEQUENCE [LARGE SCALE GENOMIC DNA]</scope>
    <source>
        <strain evidence="6 7">AM25-21AC</strain>
    </source>
</reference>
<dbReference type="PRINTS" id="PR00811">
    <property type="entry name" value="BCTERIALGSPD"/>
</dbReference>
<dbReference type="AlphaFoldDB" id="A0A414NWZ6"/>
<feature type="compositionally biased region" description="Basic and acidic residues" evidence="2">
    <location>
        <begin position="479"/>
        <end position="496"/>
    </location>
</feature>
<feature type="signal peptide" evidence="3">
    <location>
        <begin position="1"/>
        <end position="26"/>
    </location>
</feature>
<dbReference type="PANTHER" id="PTHR30332">
    <property type="entry name" value="PROBABLE GENERAL SECRETION PATHWAY PROTEIN D"/>
    <property type="match status" value="1"/>
</dbReference>